<dbReference type="GO" id="GO:0016020">
    <property type="term" value="C:membrane"/>
    <property type="evidence" value="ECO:0007669"/>
    <property type="project" value="InterPro"/>
</dbReference>
<reference evidence="2 3" key="1">
    <citation type="submission" date="2017-08" db="EMBL/GenBank/DDBJ databases">
        <title>Reclassification of Bisgaard taxon 37 and 44.</title>
        <authorList>
            <person name="Christensen H."/>
        </authorList>
    </citation>
    <scope>NUCLEOTIDE SEQUENCE [LARGE SCALE GENOMIC DNA]</scope>
    <source>
        <strain evidence="2 3">B96_4</strain>
    </source>
</reference>
<gene>
    <name evidence="2" type="ORF">CJP74_00170</name>
</gene>
<comment type="caution">
    <text evidence="2">The sequence shown here is derived from an EMBL/GenBank/DDBJ whole genome shotgun (WGS) entry which is preliminary data.</text>
</comment>
<dbReference type="Pfam" id="PF05656">
    <property type="entry name" value="DUF805"/>
    <property type="match status" value="1"/>
</dbReference>
<dbReference type="RefSeq" id="WP_119496256.1">
    <property type="nucleotide sequence ID" value="NZ_NRJH01000003.1"/>
</dbReference>
<evidence type="ECO:0008006" key="4">
    <source>
        <dbReference type="Google" id="ProtNLM"/>
    </source>
</evidence>
<dbReference type="Proteomes" id="UP000266258">
    <property type="component" value="Unassembled WGS sequence"/>
</dbReference>
<accession>A0A3A1Y713</accession>
<dbReference type="InterPro" id="IPR008523">
    <property type="entry name" value="DUF805"/>
</dbReference>
<keyword evidence="3" id="KW-1185">Reference proteome</keyword>
<dbReference type="AlphaFoldDB" id="A0A3A1Y713"/>
<evidence type="ECO:0000313" key="3">
    <source>
        <dbReference type="Proteomes" id="UP000266258"/>
    </source>
</evidence>
<feature type="transmembrane region" description="Helical" evidence="1">
    <location>
        <begin position="29"/>
        <end position="51"/>
    </location>
</feature>
<organism evidence="2 3">
    <name type="scientific">Psittacicella melopsittaci</name>
    <dbReference type="NCBI Taxonomy" id="2028576"/>
    <lineage>
        <taxon>Bacteria</taxon>
        <taxon>Pseudomonadati</taxon>
        <taxon>Pseudomonadota</taxon>
        <taxon>Gammaproteobacteria</taxon>
        <taxon>Pasteurellales</taxon>
        <taxon>Psittacicellaceae</taxon>
        <taxon>Psittacicella</taxon>
    </lineage>
</organism>
<dbReference type="OrthoDB" id="5679432at2"/>
<evidence type="ECO:0000256" key="1">
    <source>
        <dbReference type="SAM" id="Phobius"/>
    </source>
</evidence>
<name>A0A3A1Y713_9GAMM</name>
<keyword evidence="1" id="KW-0472">Membrane</keyword>
<dbReference type="EMBL" id="NRJH01000003">
    <property type="protein sequence ID" value="RIY34032.1"/>
    <property type="molecule type" value="Genomic_DNA"/>
</dbReference>
<proteinExistence type="predicted"/>
<feature type="transmembrane region" description="Helical" evidence="1">
    <location>
        <begin position="122"/>
        <end position="141"/>
    </location>
</feature>
<sequence>MEEAGFLKVIGLSYKNLFNFYGHQSRRTFVYFIVGCFIQVIFASALAVFVFHIKRFVSNPTLAILLTLLFGVILLAFSFAIILATFSSYVRRLHDMGYSGAFFPIVVAITALFVILGHNSVVLVTLGFTISGLFTLILILAQGQEEDNKYRTKDPFLVRPAFVEEIFKIEEEEEN</sequence>
<keyword evidence="1" id="KW-0812">Transmembrane</keyword>
<evidence type="ECO:0000313" key="2">
    <source>
        <dbReference type="EMBL" id="RIY34032.1"/>
    </source>
</evidence>
<protein>
    <recommendedName>
        <fullName evidence="4">DUF805 domain-containing protein</fullName>
    </recommendedName>
</protein>
<feature type="transmembrane region" description="Helical" evidence="1">
    <location>
        <begin position="63"/>
        <end position="86"/>
    </location>
</feature>
<keyword evidence="1" id="KW-1133">Transmembrane helix</keyword>
<feature type="transmembrane region" description="Helical" evidence="1">
    <location>
        <begin position="98"/>
        <end position="116"/>
    </location>
</feature>